<gene>
    <name evidence="4" type="ORF">GCM10007925_18420</name>
</gene>
<evidence type="ECO:0000313" key="4">
    <source>
        <dbReference type="EMBL" id="GLR48129.1"/>
    </source>
</evidence>
<dbReference type="Gene3D" id="1.25.40.10">
    <property type="entry name" value="Tetratricopeptide repeat domain"/>
    <property type="match status" value="1"/>
</dbReference>
<evidence type="ECO:0000256" key="3">
    <source>
        <dbReference type="SAM" id="SignalP"/>
    </source>
</evidence>
<evidence type="ECO:0000256" key="1">
    <source>
        <dbReference type="SAM" id="Coils"/>
    </source>
</evidence>
<dbReference type="SUPFAM" id="SSF48452">
    <property type="entry name" value="TPR-like"/>
    <property type="match status" value="1"/>
</dbReference>
<proteinExistence type="predicted"/>
<evidence type="ECO:0008006" key="6">
    <source>
        <dbReference type="Google" id="ProtNLM"/>
    </source>
</evidence>
<sequence length="297" mass="31956">MTGKLAADTEKVMMRHLLLGLSAFALAVPATAQRQPSPEQRIDRLERQTRQLQRQVFPKGQPADTAGVDDSPAASQVVVVALSNRIDALERQLAEMTRLAEENGNRVATLETELSRLRTDLDTRLRRIETSAPAEPAAATSEPPTEAALPAEPKPAPAPKPVRTGDVTADGEAAYDVGYQLWMQKKYPQAVAALRAMASSFPGHRRVSWANNLAGRALLDSGQPRAAAEALLANYRGNPKGERAPDSLFYLGQSLMALKQPAQACKAYAELEEVYGSGIRADLRALLPAAKAKAGCK</sequence>
<feature type="coiled-coil region" evidence="1">
    <location>
        <begin position="79"/>
        <end position="106"/>
    </location>
</feature>
<organism evidence="4 5">
    <name type="scientific">Sphingomonas astaxanthinifaciens DSM 22298</name>
    <dbReference type="NCBI Taxonomy" id="1123267"/>
    <lineage>
        <taxon>Bacteria</taxon>
        <taxon>Pseudomonadati</taxon>
        <taxon>Pseudomonadota</taxon>
        <taxon>Alphaproteobacteria</taxon>
        <taxon>Sphingomonadales</taxon>
        <taxon>Sphingomonadaceae</taxon>
        <taxon>Sphingomonas</taxon>
    </lineage>
</organism>
<keyword evidence="1" id="KW-0175">Coiled coil</keyword>
<dbReference type="InterPro" id="IPR011990">
    <property type="entry name" value="TPR-like_helical_dom_sf"/>
</dbReference>
<reference evidence="5" key="1">
    <citation type="journal article" date="2019" name="Int. J. Syst. Evol. Microbiol.">
        <title>The Global Catalogue of Microorganisms (GCM) 10K type strain sequencing project: providing services to taxonomists for standard genome sequencing and annotation.</title>
        <authorList>
            <consortium name="The Broad Institute Genomics Platform"/>
            <consortium name="The Broad Institute Genome Sequencing Center for Infectious Disease"/>
            <person name="Wu L."/>
            <person name="Ma J."/>
        </authorList>
    </citation>
    <scope>NUCLEOTIDE SEQUENCE [LARGE SCALE GENOMIC DNA]</scope>
    <source>
        <strain evidence="5">NBRC 102146</strain>
    </source>
</reference>
<dbReference type="EMBL" id="BSOO01000019">
    <property type="protein sequence ID" value="GLR48129.1"/>
    <property type="molecule type" value="Genomic_DNA"/>
</dbReference>
<dbReference type="Proteomes" id="UP001156703">
    <property type="component" value="Unassembled WGS sequence"/>
</dbReference>
<comment type="caution">
    <text evidence="4">The sequence shown here is derived from an EMBL/GenBank/DDBJ whole genome shotgun (WGS) entry which is preliminary data.</text>
</comment>
<feature type="compositionally biased region" description="Low complexity" evidence="2">
    <location>
        <begin position="130"/>
        <end position="151"/>
    </location>
</feature>
<keyword evidence="3" id="KW-0732">Signal</keyword>
<protein>
    <recommendedName>
        <fullName evidence="6">TolA-binding protein</fullName>
    </recommendedName>
</protein>
<name>A0ABQ5ZBG1_9SPHN</name>
<accession>A0ABQ5ZBG1</accession>
<feature type="region of interest" description="Disordered" evidence="2">
    <location>
        <begin position="129"/>
        <end position="167"/>
    </location>
</feature>
<evidence type="ECO:0000256" key="2">
    <source>
        <dbReference type="SAM" id="MobiDB-lite"/>
    </source>
</evidence>
<evidence type="ECO:0000313" key="5">
    <source>
        <dbReference type="Proteomes" id="UP001156703"/>
    </source>
</evidence>
<keyword evidence="5" id="KW-1185">Reference proteome</keyword>
<feature type="chain" id="PRO_5047519558" description="TolA-binding protein" evidence="3">
    <location>
        <begin position="33"/>
        <end position="297"/>
    </location>
</feature>
<feature type="signal peptide" evidence="3">
    <location>
        <begin position="1"/>
        <end position="32"/>
    </location>
</feature>